<feature type="transmembrane region" description="Helical" evidence="2">
    <location>
        <begin position="21"/>
        <end position="42"/>
    </location>
</feature>
<keyword evidence="2" id="KW-1133">Transmembrane helix</keyword>
<proteinExistence type="predicted"/>
<keyword evidence="2" id="KW-0812">Transmembrane</keyword>
<evidence type="ECO:0000256" key="2">
    <source>
        <dbReference type="SAM" id="Phobius"/>
    </source>
</evidence>
<gene>
    <name evidence="3" type="ORF">UFOPK3576_01328</name>
</gene>
<evidence type="ECO:0000256" key="1">
    <source>
        <dbReference type="SAM" id="MobiDB-lite"/>
    </source>
</evidence>
<feature type="compositionally biased region" description="Polar residues" evidence="1">
    <location>
        <begin position="135"/>
        <end position="144"/>
    </location>
</feature>
<name>A0A6J7GZY1_9ZZZZ</name>
<dbReference type="EMBL" id="CAFBMO010000066">
    <property type="protein sequence ID" value="CAB4914237.1"/>
    <property type="molecule type" value="Genomic_DNA"/>
</dbReference>
<feature type="region of interest" description="Disordered" evidence="1">
    <location>
        <begin position="125"/>
        <end position="158"/>
    </location>
</feature>
<protein>
    <submittedName>
        <fullName evidence="3">Unannotated protein</fullName>
    </submittedName>
</protein>
<organism evidence="3">
    <name type="scientific">freshwater metagenome</name>
    <dbReference type="NCBI Taxonomy" id="449393"/>
    <lineage>
        <taxon>unclassified sequences</taxon>
        <taxon>metagenomes</taxon>
        <taxon>ecological metagenomes</taxon>
    </lineage>
</organism>
<keyword evidence="2" id="KW-0472">Membrane</keyword>
<dbReference type="AlphaFoldDB" id="A0A6J7GZY1"/>
<reference evidence="3" key="1">
    <citation type="submission" date="2020-05" db="EMBL/GenBank/DDBJ databases">
        <authorList>
            <person name="Chiriac C."/>
            <person name="Salcher M."/>
            <person name="Ghai R."/>
            <person name="Kavagutti S V."/>
        </authorList>
    </citation>
    <scope>NUCLEOTIDE SEQUENCE</scope>
</reference>
<evidence type="ECO:0000313" key="3">
    <source>
        <dbReference type="EMBL" id="CAB4914237.1"/>
    </source>
</evidence>
<sequence length="193" mass="20585">MRSPSQTERNTRSTPMSLSSCNCSTLAGATIVISISLGFLPVRSHSSAIRCLTLRTSSALERMRCMPAPNRTARRTAASEIPPITNGIDCDSGCGVQYMFSKLTNSPLNVAGDCDQSAVIASRYSSARAPRRANGTPTASNSSESHPRPKPRMMRPLESRSKVAICLASTTGLRMGRITTPVASLILLVDAAR</sequence>
<accession>A0A6J7GZY1</accession>